<dbReference type="GO" id="GO:0003676">
    <property type="term" value="F:nucleic acid binding"/>
    <property type="evidence" value="ECO:0007669"/>
    <property type="project" value="InterPro"/>
</dbReference>
<evidence type="ECO:0000259" key="3">
    <source>
        <dbReference type="PROSITE" id="PS51192"/>
    </source>
</evidence>
<dbReference type="InterPro" id="IPR018973">
    <property type="entry name" value="MZB"/>
</dbReference>
<dbReference type="Gene3D" id="3.40.50.300">
    <property type="entry name" value="P-loop containing nucleotide triphosphate hydrolases"/>
    <property type="match status" value="2"/>
</dbReference>
<keyword evidence="6" id="KW-1185">Reference proteome</keyword>
<accession>A0A1Y3GA92</accession>
<dbReference type="CDD" id="cd18797">
    <property type="entry name" value="SF2_C_Hrq"/>
    <property type="match status" value="1"/>
</dbReference>
<dbReference type="RefSeq" id="WP_201721301.1">
    <property type="nucleotide sequence ID" value="NZ_MRZU01000004.1"/>
</dbReference>
<dbReference type="EMBL" id="MRZU01000004">
    <property type="protein sequence ID" value="OUJ18362.1"/>
    <property type="molecule type" value="Genomic_DNA"/>
</dbReference>
<dbReference type="Pfam" id="PF00270">
    <property type="entry name" value="DEAD"/>
    <property type="match status" value="1"/>
</dbReference>
<feature type="domain" description="Helicase C-terminal" evidence="4">
    <location>
        <begin position="274"/>
        <end position="421"/>
    </location>
</feature>
<dbReference type="Proteomes" id="UP000195137">
    <property type="component" value="Unassembled WGS sequence"/>
</dbReference>
<gene>
    <name evidence="5" type="ORF">AMET1_1275</name>
</gene>
<keyword evidence="1" id="KW-0547">Nucleotide-binding</keyword>
<evidence type="ECO:0000313" key="6">
    <source>
        <dbReference type="Proteomes" id="UP000195137"/>
    </source>
</evidence>
<dbReference type="OrthoDB" id="36796at2157"/>
<dbReference type="PANTHER" id="PTHR47957:SF3">
    <property type="entry name" value="ATP-DEPENDENT HELICASE HRQ1"/>
    <property type="match status" value="1"/>
</dbReference>
<dbReference type="GO" id="GO:0005524">
    <property type="term" value="F:ATP binding"/>
    <property type="evidence" value="ECO:0007669"/>
    <property type="project" value="UniProtKB-KW"/>
</dbReference>
<dbReference type="SMART" id="SM00487">
    <property type="entry name" value="DEXDc"/>
    <property type="match status" value="1"/>
</dbReference>
<evidence type="ECO:0000259" key="4">
    <source>
        <dbReference type="PROSITE" id="PS51194"/>
    </source>
</evidence>
<dbReference type="SMART" id="SM00490">
    <property type="entry name" value="HELICc"/>
    <property type="match status" value="1"/>
</dbReference>
<dbReference type="AlphaFoldDB" id="A0A1Y3GA92"/>
<comment type="caution">
    <text evidence="5">The sequence shown here is derived from an EMBL/GenBank/DDBJ whole genome shotgun (WGS) entry which is preliminary data.</text>
</comment>
<dbReference type="InterPro" id="IPR055227">
    <property type="entry name" value="HRQ1_WHD"/>
</dbReference>
<dbReference type="CDD" id="cd17923">
    <property type="entry name" value="DEXHc_Hrq1-like"/>
    <property type="match status" value="1"/>
</dbReference>
<proteinExistence type="predicted"/>
<reference evidence="5 6" key="1">
    <citation type="submission" date="2016-12" db="EMBL/GenBank/DDBJ databases">
        <title>Discovery of methanogenic haloarchaea.</title>
        <authorList>
            <person name="Sorokin D.Y."/>
            <person name="Makarova K.S."/>
            <person name="Abbas B."/>
            <person name="Ferrer M."/>
            <person name="Golyshin P.N."/>
        </authorList>
    </citation>
    <scope>NUCLEOTIDE SEQUENCE [LARGE SCALE GENOMIC DNA]</scope>
    <source>
        <strain evidence="5">AMET1</strain>
    </source>
</reference>
<keyword evidence="5" id="KW-0378">Hydrolase</keyword>
<protein>
    <submittedName>
        <fullName evidence="5">Distinct helicase family with a unique C-terminal domain including a metal-binding cluster</fullName>
    </submittedName>
</protein>
<dbReference type="InterPro" id="IPR011545">
    <property type="entry name" value="DEAD/DEAH_box_helicase_dom"/>
</dbReference>
<evidence type="ECO:0000256" key="1">
    <source>
        <dbReference type="ARBA" id="ARBA00022741"/>
    </source>
</evidence>
<dbReference type="Pfam" id="PF00271">
    <property type="entry name" value="Helicase_C"/>
    <property type="match status" value="1"/>
</dbReference>
<sequence>MVCDNMLGVEGVLDGLEEEDWYDGQIAHREVLPEEDAVYGEVELHPKIRDYLGENDIRLYSHQARAVRSVKDGDDVIITTPTASGKTLVFNIPVFEELLRDPEARALYIYPTKALSNDQLTTLKEMDSFLGSGGWPGVYDGDTPRDRKVRIRNRSKIILTNPYGLHYYLPWHEKWSTVFQNLKFIVLDEVHNYRGVFGSNVSHLLHRLLRLSKKYGSDPQIIMSSATIANPQELSKKLTGRKFTKITDDGSESGEKHFIFWDTKENPDYSPHMQASALLRYLVQQDLQTLCFTVSRRIAELVSRWAGKDDVIKAYRAGYLPKERRKIEKQLKNGSIKGVASTNALELGIDIGNLDSVIISGYPGTITSTWQQAGRAGRNKRESLVFLMGFENPLDQYFMRHPEKLFDKPHEHAIIDTENPKIVMGHLACAAHELPIRSEEFKEKHKKQLQYLTEKGLLKKVGTDYYYTPNNQPHQKVRLNNISGEIYEIKYKNRVLETMDTWQAYREAHQGAVLLHQGDSYIVEEFSNKKREIKVEKRDVEHYTEPISTTEIQINETRETQKNNVIKHGGVRVSEHYTAYRTKNGDEVLGIHPLELPPIEFDTEGMWIEIPNQLIKQNEKQGYDPEGSLHAVEHAMISMTPYHAMCDRWDIGGVSSLKHRNTDQPTIFIYDAYQGGIGITKKCYQIINKLTNTTHELINDCNCQQGCPSCIYSPKCGNNNNPLDKHGAKNILNNLKKELNKKQK</sequence>
<dbReference type="SUPFAM" id="SSF52540">
    <property type="entry name" value="P-loop containing nucleoside triphosphate hydrolases"/>
    <property type="match status" value="1"/>
</dbReference>
<organism evidence="5 6">
    <name type="scientific">Methanonatronarchaeum thermophilum</name>
    <dbReference type="NCBI Taxonomy" id="1927129"/>
    <lineage>
        <taxon>Archaea</taxon>
        <taxon>Methanobacteriati</taxon>
        <taxon>Methanobacteriota</taxon>
        <taxon>Methanonatronarchaeia</taxon>
        <taxon>Methanonatronarchaeales</taxon>
        <taxon>Methanonatronarchaeaceae</taxon>
        <taxon>Methanonatronarchaeum</taxon>
    </lineage>
</organism>
<dbReference type="PROSITE" id="PS51192">
    <property type="entry name" value="HELICASE_ATP_BIND_1"/>
    <property type="match status" value="1"/>
</dbReference>
<feature type="domain" description="Helicase ATP-binding" evidence="3">
    <location>
        <begin position="67"/>
        <end position="246"/>
    </location>
</feature>
<dbReference type="GO" id="GO:0036297">
    <property type="term" value="P:interstrand cross-link repair"/>
    <property type="evidence" value="ECO:0007669"/>
    <property type="project" value="TreeGrafter"/>
</dbReference>
<keyword evidence="2" id="KW-0067">ATP-binding</keyword>
<name>A0A1Y3GA92_9EURY</name>
<dbReference type="Pfam" id="PF09369">
    <property type="entry name" value="MZB"/>
    <property type="match status" value="1"/>
</dbReference>
<keyword evidence="5" id="KW-0347">Helicase</keyword>
<dbReference type="PROSITE" id="PS51194">
    <property type="entry name" value="HELICASE_CTER"/>
    <property type="match status" value="1"/>
</dbReference>
<dbReference type="InterPro" id="IPR014001">
    <property type="entry name" value="Helicase_ATP-bd"/>
</dbReference>
<dbReference type="InterPro" id="IPR001650">
    <property type="entry name" value="Helicase_C-like"/>
</dbReference>
<evidence type="ECO:0000256" key="2">
    <source>
        <dbReference type="ARBA" id="ARBA00022840"/>
    </source>
</evidence>
<evidence type="ECO:0000313" key="5">
    <source>
        <dbReference type="EMBL" id="OUJ18362.1"/>
    </source>
</evidence>
<dbReference type="Pfam" id="PF22982">
    <property type="entry name" value="WHD_HRQ1"/>
    <property type="match status" value="1"/>
</dbReference>
<dbReference type="GO" id="GO:0043138">
    <property type="term" value="F:3'-5' DNA helicase activity"/>
    <property type="evidence" value="ECO:0007669"/>
    <property type="project" value="TreeGrafter"/>
</dbReference>
<dbReference type="InterPro" id="IPR027417">
    <property type="entry name" value="P-loop_NTPase"/>
</dbReference>
<dbReference type="GO" id="GO:0006289">
    <property type="term" value="P:nucleotide-excision repair"/>
    <property type="evidence" value="ECO:0007669"/>
    <property type="project" value="TreeGrafter"/>
</dbReference>
<dbReference type="PANTHER" id="PTHR47957">
    <property type="entry name" value="ATP-DEPENDENT HELICASE HRQ1"/>
    <property type="match status" value="1"/>
</dbReference>